<evidence type="ECO:0000256" key="1">
    <source>
        <dbReference type="ARBA" id="ARBA00006611"/>
    </source>
</evidence>
<gene>
    <name evidence="3" type="ORF">C4532_09055</name>
</gene>
<dbReference type="Gene3D" id="3.30.450.90">
    <property type="match status" value="1"/>
</dbReference>
<dbReference type="Proteomes" id="UP000285961">
    <property type="component" value="Unassembled WGS sequence"/>
</dbReference>
<dbReference type="SUPFAM" id="SSF52540">
    <property type="entry name" value="P-loop containing nucleoside triphosphate hydrolases"/>
    <property type="match status" value="1"/>
</dbReference>
<dbReference type="AlphaFoldDB" id="A0A419EZ39"/>
<evidence type="ECO:0000313" key="3">
    <source>
        <dbReference type="EMBL" id="RJP70598.1"/>
    </source>
</evidence>
<evidence type="ECO:0000259" key="2">
    <source>
        <dbReference type="PROSITE" id="PS00662"/>
    </source>
</evidence>
<comment type="caution">
    <text evidence="3">The sequence shown here is derived from an EMBL/GenBank/DDBJ whole genome shotgun (WGS) entry which is preliminary data.</text>
</comment>
<dbReference type="InterPro" id="IPR003593">
    <property type="entry name" value="AAA+_ATPase"/>
</dbReference>
<dbReference type="NCBIfam" id="TIGR01420">
    <property type="entry name" value="pilT_fam"/>
    <property type="match status" value="1"/>
</dbReference>
<feature type="domain" description="Bacterial type II secretion system protein E" evidence="2">
    <location>
        <begin position="195"/>
        <end position="209"/>
    </location>
</feature>
<dbReference type="GO" id="GO:0005524">
    <property type="term" value="F:ATP binding"/>
    <property type="evidence" value="ECO:0007669"/>
    <property type="project" value="InterPro"/>
</dbReference>
<evidence type="ECO:0000313" key="4">
    <source>
        <dbReference type="Proteomes" id="UP000285961"/>
    </source>
</evidence>
<dbReference type="InterPro" id="IPR001482">
    <property type="entry name" value="T2SS/T4SS_dom"/>
</dbReference>
<dbReference type="CDD" id="cd01131">
    <property type="entry name" value="PilT"/>
    <property type="match status" value="1"/>
</dbReference>
<proteinExistence type="inferred from homology"/>
<dbReference type="InterPro" id="IPR050921">
    <property type="entry name" value="T4SS_GSP_E_ATPase"/>
</dbReference>
<dbReference type="SMART" id="SM00382">
    <property type="entry name" value="AAA"/>
    <property type="match status" value="1"/>
</dbReference>
<protein>
    <submittedName>
        <fullName evidence="3">Type IV pilus twitching motility protein PilT</fullName>
    </submittedName>
</protein>
<dbReference type="Pfam" id="PF00437">
    <property type="entry name" value="T2SSE"/>
    <property type="match status" value="1"/>
</dbReference>
<dbReference type="PANTHER" id="PTHR30486">
    <property type="entry name" value="TWITCHING MOTILITY PROTEIN PILT"/>
    <property type="match status" value="1"/>
</dbReference>
<dbReference type="GO" id="GO:0016887">
    <property type="term" value="F:ATP hydrolysis activity"/>
    <property type="evidence" value="ECO:0007669"/>
    <property type="project" value="InterPro"/>
</dbReference>
<dbReference type="InterPro" id="IPR006321">
    <property type="entry name" value="PilT/PilU"/>
</dbReference>
<accession>A0A419EZ39</accession>
<comment type="similarity">
    <text evidence="1">Belongs to the GSP E family.</text>
</comment>
<dbReference type="PROSITE" id="PS00662">
    <property type="entry name" value="T2SP_E"/>
    <property type="match status" value="1"/>
</dbReference>
<dbReference type="PANTHER" id="PTHR30486:SF6">
    <property type="entry name" value="TYPE IV PILUS RETRACTATION ATPASE PILT"/>
    <property type="match status" value="1"/>
</dbReference>
<sequence length="362" mass="40286">MNELDKILRAALELKASDVHILAGMPPMVRLFGDITKLPGFDVIAHSKSQELALGILNQDLRIHFDVHKEVDFCYEIPEVSRFRTNVYREERGVGAAFRIVPSKITSAEDIGVSEAVKGLTRLRNGLVLVTGPAGCGKSTTLAALINLINRERGEHIITIEDPIEFVHTNIHSQVNQRQVGIHTRSFAAALRASLREDPDVILVGEMRDLETISMAITAAETGHLVFSTLHTLSAYKTIERIINVFPPNQQKQIRTMLSESMGGVISQQLIRNADGTGRVAAMEIMIATPSVKTMIRDDKTYQIPGYMQAGRKYGMQMLDDHIMELLQQGKVDPKHAYQMASNKDTVRAYLSKTRKSVKMKA</sequence>
<reference evidence="3 4" key="1">
    <citation type="journal article" date="2017" name="ISME J.">
        <title>Energy and carbon metabolisms in a deep terrestrial subsurface fluid microbial community.</title>
        <authorList>
            <person name="Momper L."/>
            <person name="Jungbluth S.P."/>
            <person name="Lee M.D."/>
            <person name="Amend J.P."/>
        </authorList>
    </citation>
    <scope>NUCLEOTIDE SEQUENCE [LARGE SCALE GENOMIC DNA]</scope>
    <source>
        <strain evidence="3">SURF_17</strain>
    </source>
</reference>
<organism evidence="3 4">
    <name type="scientific">Candidatus Abyssobacteria bacterium SURF_17</name>
    <dbReference type="NCBI Taxonomy" id="2093361"/>
    <lineage>
        <taxon>Bacteria</taxon>
        <taxon>Pseudomonadati</taxon>
        <taxon>Candidatus Hydrogenedentota</taxon>
        <taxon>Candidatus Abyssobacteria</taxon>
    </lineage>
</organism>
<dbReference type="Gene3D" id="3.40.50.300">
    <property type="entry name" value="P-loop containing nucleotide triphosphate hydrolases"/>
    <property type="match status" value="1"/>
</dbReference>
<dbReference type="InterPro" id="IPR027417">
    <property type="entry name" value="P-loop_NTPase"/>
</dbReference>
<dbReference type="EMBL" id="QZKI01000067">
    <property type="protein sequence ID" value="RJP70598.1"/>
    <property type="molecule type" value="Genomic_DNA"/>
</dbReference>
<name>A0A419EZ39_9BACT</name>